<organism evidence="3 4">
    <name type="scientific">Sinorhizobium kostiense</name>
    <dbReference type="NCBI Taxonomy" id="76747"/>
    <lineage>
        <taxon>Bacteria</taxon>
        <taxon>Pseudomonadati</taxon>
        <taxon>Pseudomonadota</taxon>
        <taxon>Alphaproteobacteria</taxon>
        <taxon>Hyphomicrobiales</taxon>
        <taxon>Rhizobiaceae</taxon>
        <taxon>Sinorhizobium/Ensifer group</taxon>
        <taxon>Sinorhizobium</taxon>
    </lineage>
</organism>
<sequence>MLQGDGREEAEGRTWRILVSEIVGRDVVNRRGEELGTVDRVIRSNDRLYVVLEHGGFLGLGEDEVAVPLDRISSVQGDDQLLMRGMSEEDIEAMPNISSETGTELRANMRVEISES</sequence>
<evidence type="ECO:0000256" key="1">
    <source>
        <dbReference type="SAM" id="MobiDB-lite"/>
    </source>
</evidence>
<keyword evidence="4" id="KW-1185">Reference proteome</keyword>
<dbReference type="InterPro" id="IPR011033">
    <property type="entry name" value="PRC_barrel-like_sf"/>
</dbReference>
<dbReference type="Pfam" id="PF05239">
    <property type="entry name" value="PRC"/>
    <property type="match status" value="1"/>
</dbReference>
<dbReference type="RefSeq" id="WP_209600663.1">
    <property type="nucleotide sequence ID" value="NZ_JAGILA010000001.1"/>
</dbReference>
<dbReference type="SUPFAM" id="SSF50346">
    <property type="entry name" value="PRC-barrel domain"/>
    <property type="match status" value="1"/>
</dbReference>
<evidence type="ECO:0000313" key="4">
    <source>
        <dbReference type="Proteomes" id="UP000730739"/>
    </source>
</evidence>
<accession>A0ABS4QUU8</accession>
<protein>
    <submittedName>
        <fullName evidence="3">Sporulation protein YlmC with PRC-barrel domain</fullName>
    </submittedName>
</protein>
<proteinExistence type="predicted"/>
<dbReference type="InterPro" id="IPR027275">
    <property type="entry name" value="PRC-brl_dom"/>
</dbReference>
<dbReference type="Proteomes" id="UP000730739">
    <property type="component" value="Unassembled WGS sequence"/>
</dbReference>
<gene>
    <name evidence="3" type="ORF">J2Z31_000920</name>
</gene>
<comment type="caution">
    <text evidence="3">The sequence shown here is derived from an EMBL/GenBank/DDBJ whole genome shotgun (WGS) entry which is preliminary data.</text>
</comment>
<feature type="domain" description="PRC-barrel" evidence="2">
    <location>
        <begin position="18"/>
        <end position="78"/>
    </location>
</feature>
<feature type="region of interest" description="Disordered" evidence="1">
    <location>
        <begin position="96"/>
        <end position="116"/>
    </location>
</feature>
<evidence type="ECO:0000313" key="3">
    <source>
        <dbReference type="EMBL" id="MBP2234430.1"/>
    </source>
</evidence>
<feature type="compositionally biased region" description="Basic and acidic residues" evidence="1">
    <location>
        <begin position="107"/>
        <end position="116"/>
    </location>
</feature>
<reference evidence="3 4" key="1">
    <citation type="submission" date="2021-03" db="EMBL/GenBank/DDBJ databases">
        <title>Genomic Encyclopedia of Type Strains, Phase IV (KMG-IV): sequencing the most valuable type-strain genomes for metagenomic binning, comparative biology and taxonomic classification.</title>
        <authorList>
            <person name="Goeker M."/>
        </authorList>
    </citation>
    <scope>NUCLEOTIDE SEQUENCE [LARGE SCALE GENOMIC DNA]</scope>
    <source>
        <strain evidence="3 4">DSM 13372</strain>
    </source>
</reference>
<evidence type="ECO:0000259" key="2">
    <source>
        <dbReference type="Pfam" id="PF05239"/>
    </source>
</evidence>
<name>A0ABS4QUU8_9HYPH</name>
<dbReference type="EMBL" id="JAGILA010000001">
    <property type="protein sequence ID" value="MBP2234430.1"/>
    <property type="molecule type" value="Genomic_DNA"/>
</dbReference>
<dbReference type="Gene3D" id="2.30.30.240">
    <property type="entry name" value="PRC-barrel domain"/>
    <property type="match status" value="1"/>
</dbReference>